<feature type="domain" description="Sugar 3,4-ketoisomerase QdtA cupin" evidence="1">
    <location>
        <begin position="32"/>
        <end position="159"/>
    </location>
</feature>
<dbReference type="InterPro" id="IPR014710">
    <property type="entry name" value="RmlC-like_jellyroll"/>
</dbReference>
<dbReference type="Gene3D" id="2.60.120.10">
    <property type="entry name" value="Jelly Rolls"/>
    <property type="match status" value="1"/>
</dbReference>
<dbReference type="STRING" id="1225127.SAMN05661030_1700"/>
<gene>
    <name evidence="2" type="ORF">SAMN05661030_1700</name>
</gene>
<dbReference type="InterPro" id="IPR011051">
    <property type="entry name" value="RmlC_Cupin_sf"/>
</dbReference>
<name>A0A1I1MRH5_9ACTN</name>
<evidence type="ECO:0000259" key="1">
    <source>
        <dbReference type="Pfam" id="PF05523"/>
    </source>
</evidence>
<dbReference type="AlphaFoldDB" id="A0A1I1MRH5"/>
<dbReference type="Pfam" id="PF05523">
    <property type="entry name" value="FdtA"/>
    <property type="match status" value="1"/>
</dbReference>
<dbReference type="SUPFAM" id="SSF51182">
    <property type="entry name" value="RmlC-like cupins"/>
    <property type="match status" value="1"/>
</dbReference>
<evidence type="ECO:0000313" key="2">
    <source>
        <dbReference type="EMBL" id="SFC85193.1"/>
    </source>
</evidence>
<reference evidence="3" key="1">
    <citation type="submission" date="2016-10" db="EMBL/GenBank/DDBJ databases">
        <authorList>
            <person name="Varghese N."/>
            <person name="Submissions S."/>
        </authorList>
    </citation>
    <scope>NUCLEOTIDE SEQUENCE [LARGE SCALE GENOMIC DNA]</scope>
    <source>
        <strain evidence="3">DSM 45962</strain>
    </source>
</reference>
<dbReference type="InterPro" id="IPR008894">
    <property type="entry name" value="QdtA_cupin_dom"/>
</dbReference>
<accession>A0A1I1MRH5</accession>
<organism evidence="2 3">
    <name type="scientific">Klenkia taihuensis</name>
    <dbReference type="NCBI Taxonomy" id="1225127"/>
    <lineage>
        <taxon>Bacteria</taxon>
        <taxon>Bacillati</taxon>
        <taxon>Actinomycetota</taxon>
        <taxon>Actinomycetes</taxon>
        <taxon>Geodermatophilales</taxon>
        <taxon>Geodermatophilaceae</taxon>
        <taxon>Klenkia</taxon>
    </lineage>
</organism>
<sequence length="166" mass="18219">MTTRVTILDRRALGPGRRAVDWNPTPVGNGAGCRLVPLPKIADPRGNLTFLEGRSQVPFDVARVYWLYDVPGGESRGGHAHRELEQVIIAVAGSFDVVVDDGAETARFHLNRSYTGLYLPRLTWRELGNFSSGSVCLVMASLPYSEDDYYRDYDGFLAARAAEAAG</sequence>
<proteinExistence type="predicted"/>
<dbReference type="EMBL" id="FOMD01000002">
    <property type="protein sequence ID" value="SFC85193.1"/>
    <property type="molecule type" value="Genomic_DNA"/>
</dbReference>
<dbReference type="CDD" id="cd20292">
    <property type="entry name" value="cupin_QdtA-like"/>
    <property type="match status" value="1"/>
</dbReference>
<keyword evidence="3" id="KW-1185">Reference proteome</keyword>
<protein>
    <submittedName>
        <fullName evidence="2">WxcM-like, C-terminal</fullName>
    </submittedName>
</protein>
<dbReference type="OrthoDB" id="2643438at2"/>
<evidence type="ECO:0000313" key="3">
    <source>
        <dbReference type="Proteomes" id="UP000199022"/>
    </source>
</evidence>
<dbReference type="Proteomes" id="UP000199022">
    <property type="component" value="Unassembled WGS sequence"/>
</dbReference>